<organism evidence="1 2">
    <name type="scientific">Allacma fusca</name>
    <dbReference type="NCBI Taxonomy" id="39272"/>
    <lineage>
        <taxon>Eukaryota</taxon>
        <taxon>Metazoa</taxon>
        <taxon>Ecdysozoa</taxon>
        <taxon>Arthropoda</taxon>
        <taxon>Hexapoda</taxon>
        <taxon>Collembola</taxon>
        <taxon>Symphypleona</taxon>
        <taxon>Sminthuridae</taxon>
        <taxon>Allacma</taxon>
    </lineage>
</organism>
<name>A0A8J2LDE7_9HEXA</name>
<proteinExistence type="predicted"/>
<dbReference type="Proteomes" id="UP000708208">
    <property type="component" value="Unassembled WGS sequence"/>
</dbReference>
<sequence>DLSRVGGKDSTEVINNIFRKLVSDDVCNKFILYGTATKTSFAKLEVYELIIDCVRSVHATSRLSEAEIKHSIMSWLQHSM</sequence>
<feature type="non-terminal residue" evidence="1">
    <location>
        <position position="80"/>
    </location>
</feature>
<feature type="non-terminal residue" evidence="1">
    <location>
        <position position="1"/>
    </location>
</feature>
<protein>
    <submittedName>
        <fullName evidence="1">Uncharacterized protein</fullName>
    </submittedName>
</protein>
<comment type="caution">
    <text evidence="1">The sequence shown here is derived from an EMBL/GenBank/DDBJ whole genome shotgun (WGS) entry which is preliminary data.</text>
</comment>
<reference evidence="1" key="1">
    <citation type="submission" date="2021-06" db="EMBL/GenBank/DDBJ databases">
        <authorList>
            <person name="Hodson N. C."/>
            <person name="Mongue J. A."/>
            <person name="Jaron S. K."/>
        </authorList>
    </citation>
    <scope>NUCLEOTIDE SEQUENCE</scope>
</reference>
<evidence type="ECO:0000313" key="1">
    <source>
        <dbReference type="EMBL" id="CAG7833118.1"/>
    </source>
</evidence>
<dbReference type="AlphaFoldDB" id="A0A8J2LDE7"/>
<evidence type="ECO:0000313" key="2">
    <source>
        <dbReference type="Proteomes" id="UP000708208"/>
    </source>
</evidence>
<dbReference type="OrthoDB" id="6609483at2759"/>
<dbReference type="EMBL" id="CAJVCH010568606">
    <property type="protein sequence ID" value="CAG7833118.1"/>
    <property type="molecule type" value="Genomic_DNA"/>
</dbReference>
<accession>A0A8J2LDE7</accession>
<keyword evidence="2" id="KW-1185">Reference proteome</keyword>
<gene>
    <name evidence="1" type="ORF">AFUS01_LOCUS42764</name>
</gene>